<dbReference type="InterPro" id="IPR031673">
    <property type="entry name" value="Chs5_N"/>
</dbReference>
<dbReference type="GO" id="GO:0070628">
    <property type="term" value="F:proteasome binding"/>
    <property type="evidence" value="ECO:0007669"/>
    <property type="project" value="TreeGrafter"/>
</dbReference>
<reference evidence="12" key="1">
    <citation type="journal article" date="2020" name="Stud. Mycol.">
        <title>101 Dothideomycetes genomes: a test case for predicting lifestyles and emergence of pathogens.</title>
        <authorList>
            <person name="Haridas S."/>
            <person name="Albert R."/>
            <person name="Binder M."/>
            <person name="Bloem J."/>
            <person name="Labutti K."/>
            <person name="Salamov A."/>
            <person name="Andreopoulos B."/>
            <person name="Baker S."/>
            <person name="Barry K."/>
            <person name="Bills G."/>
            <person name="Bluhm B."/>
            <person name="Cannon C."/>
            <person name="Castanera R."/>
            <person name="Culley D."/>
            <person name="Daum C."/>
            <person name="Ezra D."/>
            <person name="Gonzalez J."/>
            <person name="Henrissat B."/>
            <person name="Kuo A."/>
            <person name="Liang C."/>
            <person name="Lipzen A."/>
            <person name="Lutzoni F."/>
            <person name="Magnuson J."/>
            <person name="Mondo S."/>
            <person name="Nolan M."/>
            <person name="Ohm R."/>
            <person name="Pangilinan J."/>
            <person name="Park H.-J."/>
            <person name="Ramirez L."/>
            <person name="Alfaro M."/>
            <person name="Sun H."/>
            <person name="Tritt A."/>
            <person name="Yoshinaga Y."/>
            <person name="Zwiers L.-H."/>
            <person name="Turgeon B."/>
            <person name="Goodwin S."/>
            <person name="Spatafora J."/>
            <person name="Crous P."/>
            <person name="Grigoriev I."/>
        </authorList>
    </citation>
    <scope>NUCLEOTIDE SEQUENCE</scope>
    <source>
        <strain evidence="12">CBS 116005</strain>
    </source>
</reference>
<dbReference type="Pfam" id="PF00240">
    <property type="entry name" value="ubiquitin"/>
    <property type="match status" value="1"/>
</dbReference>
<dbReference type="PANTHER" id="PTHR43982">
    <property type="entry name" value="UBIQUITIN CARBOXYL-TERMINAL HYDROLASE"/>
    <property type="match status" value="1"/>
</dbReference>
<dbReference type="InterPro" id="IPR044635">
    <property type="entry name" value="UBP14-like"/>
</dbReference>
<keyword evidence="6" id="KW-0788">Thiol protease</keyword>
<keyword evidence="4" id="KW-0833">Ubl conjugation pathway</keyword>
<organism evidence="12 13">
    <name type="scientific">Teratosphaeria nubilosa</name>
    <dbReference type="NCBI Taxonomy" id="161662"/>
    <lineage>
        <taxon>Eukaryota</taxon>
        <taxon>Fungi</taxon>
        <taxon>Dikarya</taxon>
        <taxon>Ascomycota</taxon>
        <taxon>Pezizomycotina</taxon>
        <taxon>Dothideomycetes</taxon>
        <taxon>Dothideomycetidae</taxon>
        <taxon>Mycosphaerellales</taxon>
        <taxon>Teratosphaeriaceae</taxon>
        <taxon>Teratosphaeria</taxon>
    </lineage>
</organism>
<evidence type="ECO:0000256" key="3">
    <source>
        <dbReference type="ARBA" id="ARBA00022670"/>
    </source>
</evidence>
<dbReference type="GO" id="GO:0004843">
    <property type="term" value="F:cysteine-type deubiquitinase activity"/>
    <property type="evidence" value="ECO:0007669"/>
    <property type="project" value="UniProtKB-EC"/>
</dbReference>
<dbReference type="GO" id="GO:0016579">
    <property type="term" value="P:protein deubiquitination"/>
    <property type="evidence" value="ECO:0007669"/>
    <property type="project" value="InterPro"/>
</dbReference>
<dbReference type="PANTHER" id="PTHR43982:SF1">
    <property type="entry name" value="UBIQUITIN CARBOXYL-TERMINAL HYDROLASE 14"/>
    <property type="match status" value="1"/>
</dbReference>
<dbReference type="SUPFAM" id="SSF54001">
    <property type="entry name" value="Cysteine proteinases"/>
    <property type="match status" value="1"/>
</dbReference>
<dbReference type="Proteomes" id="UP000799436">
    <property type="component" value="Unassembled WGS sequence"/>
</dbReference>
<evidence type="ECO:0000313" key="13">
    <source>
        <dbReference type="Proteomes" id="UP000799436"/>
    </source>
</evidence>
<dbReference type="Gene3D" id="2.60.40.10">
    <property type="entry name" value="Immunoglobulins"/>
    <property type="match status" value="1"/>
</dbReference>
<keyword evidence="3" id="KW-0645">Protease</keyword>
<dbReference type="Gene3D" id="3.40.50.10190">
    <property type="entry name" value="BRCT domain"/>
    <property type="match status" value="1"/>
</dbReference>
<evidence type="ECO:0000259" key="9">
    <source>
        <dbReference type="PROSITE" id="PS50172"/>
    </source>
</evidence>
<dbReference type="PROSITE" id="PS50053">
    <property type="entry name" value="UBIQUITIN_2"/>
    <property type="match status" value="1"/>
</dbReference>
<dbReference type="CDD" id="cd13945">
    <property type="entry name" value="Chs5_N"/>
    <property type="match status" value="1"/>
</dbReference>
<dbReference type="PROSITE" id="PS50172">
    <property type="entry name" value="BRCT"/>
    <property type="match status" value="1"/>
</dbReference>
<gene>
    <name evidence="12" type="ORF">EJ03DRAFT_333245</name>
</gene>
<dbReference type="InterPro" id="IPR003961">
    <property type="entry name" value="FN3_dom"/>
</dbReference>
<evidence type="ECO:0000259" key="8">
    <source>
        <dbReference type="PROSITE" id="PS50053"/>
    </source>
</evidence>
<dbReference type="EMBL" id="ML995810">
    <property type="protein sequence ID" value="KAF2773552.1"/>
    <property type="molecule type" value="Genomic_DNA"/>
</dbReference>
<dbReference type="InterPro" id="IPR029071">
    <property type="entry name" value="Ubiquitin-like_domsf"/>
</dbReference>
<dbReference type="Pfam" id="PF16893">
    <property type="entry name" value="fn3_2"/>
    <property type="match status" value="1"/>
</dbReference>
<dbReference type="GO" id="GO:0043161">
    <property type="term" value="P:proteasome-mediated ubiquitin-dependent protein catabolic process"/>
    <property type="evidence" value="ECO:0007669"/>
    <property type="project" value="InterPro"/>
</dbReference>
<dbReference type="PROSITE" id="PS50235">
    <property type="entry name" value="USP_3"/>
    <property type="match status" value="1"/>
</dbReference>
<dbReference type="PROSITE" id="PS00973">
    <property type="entry name" value="USP_2"/>
    <property type="match status" value="1"/>
</dbReference>
<feature type="compositionally biased region" description="Acidic residues" evidence="7">
    <location>
        <begin position="383"/>
        <end position="393"/>
    </location>
</feature>
<dbReference type="Pfam" id="PF16892">
    <property type="entry name" value="CHS5_N"/>
    <property type="match status" value="1"/>
</dbReference>
<dbReference type="GO" id="GO:0046983">
    <property type="term" value="F:protein dimerization activity"/>
    <property type="evidence" value="ECO:0007669"/>
    <property type="project" value="InterPro"/>
</dbReference>
<dbReference type="InterPro" id="IPR018200">
    <property type="entry name" value="USP_CS"/>
</dbReference>
<dbReference type="InterPro" id="IPR036116">
    <property type="entry name" value="FN3_sf"/>
</dbReference>
<name>A0A6G1LLW6_9PEZI</name>
<dbReference type="Pfam" id="PF00443">
    <property type="entry name" value="UCH"/>
    <property type="match status" value="1"/>
</dbReference>
<evidence type="ECO:0000313" key="12">
    <source>
        <dbReference type="EMBL" id="KAF2773552.1"/>
    </source>
</evidence>
<dbReference type="PROSITE" id="PS50853">
    <property type="entry name" value="FN3"/>
    <property type="match status" value="1"/>
</dbReference>
<comment type="catalytic activity">
    <reaction evidence="1">
        <text>Thiol-dependent hydrolysis of ester, thioester, amide, peptide and isopeptide bonds formed by the C-terminal Gly of ubiquitin (a 76-residue protein attached to proteins as an intracellular targeting signal).</text>
        <dbReference type="EC" id="3.4.19.12"/>
    </reaction>
</comment>
<dbReference type="InterPro" id="IPR013783">
    <property type="entry name" value="Ig-like_fold"/>
</dbReference>
<evidence type="ECO:0000256" key="5">
    <source>
        <dbReference type="ARBA" id="ARBA00022801"/>
    </source>
</evidence>
<evidence type="ECO:0000259" key="10">
    <source>
        <dbReference type="PROSITE" id="PS50235"/>
    </source>
</evidence>
<dbReference type="InterPro" id="IPR031669">
    <property type="entry name" value="Fn3_2"/>
</dbReference>
<feature type="region of interest" description="Disordered" evidence="7">
    <location>
        <begin position="802"/>
        <end position="891"/>
    </location>
</feature>
<feature type="domain" description="Fibronectin type-III" evidence="11">
    <location>
        <begin position="75"/>
        <end position="167"/>
    </location>
</feature>
<dbReference type="CDD" id="cd02657">
    <property type="entry name" value="Peptidase_C19A"/>
    <property type="match status" value="1"/>
</dbReference>
<sequence>MLVSLTVGKVDAGVAVLLTEDKRLIEFPSILLPSDIHSGSIVDINVSRNQHAEVIAEQKFTALQQDILSTFGARSPSPPVLRCRNATQTSVVLEWDPVDLATAELRSLSLYRNGSKAGNIPMGKLSTKISGLAMDTVYTFHLVLRTSAGQFTSEKIEVRTHKLTDLHGITITPGVMPSQLKDSLAETVNKIGANMIDAVRIDTTHFVCTEPRGQAWEKAVEMNIPVVVPDWVKGCEREGRMVPARSYYLDADPSKRSIGPSAAEQRVQQQARDSPRIEHTPPTPDRPTHDRTGRDNGNTTHAGARSTTSYTSGNGNAAESATGADQSSIAGTTLAERPKASQKEDDEIDKDHEDSEKEKAAARSDQGAAPRDATNKDGMLTGDQEDSEEEEDGQEGRGEACCYSIHPPHNNPVRQHSANMAEIPIKVKHQGKVYDVEIDPNGKGEDLKVILFSITNVEPDNQKVLAKKMVKDDTPLASLGLKPGQTITLMGSPSADVVMQAPKEKMKFSEDMTEEELAQQEGAIPAGLQNTGNTCYANATLQTLRSIPELQQELASYKSSSNSSQAGPSSSMFSAEQLAQVGIGGLGGGNDLTGALRDLYKQMSGTQQGFPPIMFLTTLRQKFPQFAERAKNGHGYAQQDAEEVWSQLIQTLHTALKLPDGDAQGFKSFVDKYMGGKFEVTTTCDDAPEESITNIEDFHDLKCNIQGDTNHLSEGLRIALNEKLEKNSPSLGREATYTRQSRISRLPKHLPIHLIRFFWRKDTQKKAKILRKVTFQHEIDLTEFCTEELRKKLIPVRDQIREARKEEEDVERAKKRQKRMRKEQEEAAALGEGKVRSDEPLQKLKEKEKEKDRENRAKGPASEDVLKADKKAAGGDTTMGGTEEETFKTDEQIEKERAESILAAKKKLLEAVHPDLKKDSTANQTGLYELRAVVTHQGSSADSGHYTAYVKKTAPPGKSEDGKWWWFNDEKVSEVESEKIETLAGGGESHSALILLYRAVELPTLPEENGSKA</sequence>
<evidence type="ECO:0000256" key="4">
    <source>
        <dbReference type="ARBA" id="ARBA00022786"/>
    </source>
</evidence>
<dbReference type="EC" id="3.4.19.12" evidence="2"/>
<dbReference type="Gene3D" id="3.90.70.10">
    <property type="entry name" value="Cysteine proteinases"/>
    <property type="match status" value="1"/>
</dbReference>
<dbReference type="Pfam" id="PF12738">
    <property type="entry name" value="PTCB-BRCT"/>
    <property type="match status" value="1"/>
</dbReference>
<dbReference type="CDD" id="cd17742">
    <property type="entry name" value="BRCT_CHS5_like"/>
    <property type="match status" value="1"/>
</dbReference>
<dbReference type="AlphaFoldDB" id="A0A6G1LLW6"/>
<dbReference type="Gene3D" id="6.20.120.50">
    <property type="match status" value="1"/>
</dbReference>
<evidence type="ECO:0000256" key="1">
    <source>
        <dbReference type="ARBA" id="ARBA00000707"/>
    </source>
</evidence>
<dbReference type="SUPFAM" id="SSF52113">
    <property type="entry name" value="BRCT domain"/>
    <property type="match status" value="1"/>
</dbReference>
<accession>A0A6G1LLW6</accession>
<feature type="region of interest" description="Disordered" evidence="7">
    <location>
        <begin position="251"/>
        <end position="413"/>
    </location>
</feature>
<dbReference type="InterPro" id="IPR001357">
    <property type="entry name" value="BRCT_dom"/>
</dbReference>
<feature type="compositionally biased region" description="Basic and acidic residues" evidence="7">
    <location>
        <begin position="336"/>
        <end position="362"/>
    </location>
</feature>
<feature type="compositionally biased region" description="Polar residues" evidence="7">
    <location>
        <begin position="295"/>
        <end position="331"/>
    </location>
</feature>
<feature type="domain" description="BRCT" evidence="9">
    <location>
        <begin position="169"/>
        <end position="249"/>
    </location>
</feature>
<dbReference type="PROSITE" id="PS00972">
    <property type="entry name" value="USP_1"/>
    <property type="match status" value="1"/>
</dbReference>
<dbReference type="SUPFAM" id="SSF54236">
    <property type="entry name" value="Ubiquitin-like"/>
    <property type="match status" value="1"/>
</dbReference>
<dbReference type="SUPFAM" id="SSF49265">
    <property type="entry name" value="Fibronectin type III"/>
    <property type="match status" value="1"/>
</dbReference>
<proteinExistence type="predicted"/>
<dbReference type="InterPro" id="IPR038765">
    <property type="entry name" value="Papain-like_cys_pep_sf"/>
</dbReference>
<evidence type="ECO:0000256" key="7">
    <source>
        <dbReference type="SAM" id="MobiDB-lite"/>
    </source>
</evidence>
<dbReference type="InterPro" id="IPR028889">
    <property type="entry name" value="USP"/>
</dbReference>
<evidence type="ECO:0000256" key="2">
    <source>
        <dbReference type="ARBA" id="ARBA00012759"/>
    </source>
</evidence>
<feature type="domain" description="Ubiquitin-like" evidence="8">
    <location>
        <begin position="421"/>
        <end position="490"/>
    </location>
</feature>
<dbReference type="SMART" id="SM00292">
    <property type="entry name" value="BRCT"/>
    <property type="match status" value="1"/>
</dbReference>
<dbReference type="Gene3D" id="3.10.20.90">
    <property type="entry name" value="Phosphatidylinositol 3-kinase Catalytic Subunit, Chain A, domain 1"/>
    <property type="match status" value="1"/>
</dbReference>
<keyword evidence="13" id="KW-1185">Reference proteome</keyword>
<dbReference type="CDD" id="cd00063">
    <property type="entry name" value="FN3"/>
    <property type="match status" value="1"/>
</dbReference>
<evidence type="ECO:0000259" key="11">
    <source>
        <dbReference type="PROSITE" id="PS50853"/>
    </source>
</evidence>
<dbReference type="OrthoDB" id="333239at2759"/>
<dbReference type="SMART" id="SM00213">
    <property type="entry name" value="UBQ"/>
    <property type="match status" value="1"/>
</dbReference>
<feature type="compositionally biased region" description="Basic and acidic residues" evidence="7">
    <location>
        <begin position="864"/>
        <end position="873"/>
    </location>
</feature>
<protein>
    <recommendedName>
        <fullName evidence="2">ubiquitinyl hydrolase 1</fullName>
        <ecNumber evidence="2">3.4.19.12</ecNumber>
    </recommendedName>
</protein>
<evidence type="ECO:0000256" key="6">
    <source>
        <dbReference type="ARBA" id="ARBA00022807"/>
    </source>
</evidence>
<keyword evidence="5" id="KW-0378">Hydrolase</keyword>
<feature type="domain" description="USP" evidence="10">
    <location>
        <begin position="526"/>
        <end position="1000"/>
    </location>
</feature>
<dbReference type="GO" id="GO:0061136">
    <property type="term" value="P:regulation of proteasomal protein catabolic process"/>
    <property type="evidence" value="ECO:0007669"/>
    <property type="project" value="TreeGrafter"/>
</dbReference>
<feature type="compositionally biased region" description="Basic and acidic residues" evidence="7">
    <location>
        <begin position="833"/>
        <end position="857"/>
    </location>
</feature>
<dbReference type="InterPro" id="IPR036420">
    <property type="entry name" value="BRCT_dom_sf"/>
</dbReference>
<dbReference type="SMART" id="SM00060">
    <property type="entry name" value="FN3"/>
    <property type="match status" value="1"/>
</dbReference>
<dbReference type="InterPro" id="IPR000626">
    <property type="entry name" value="Ubiquitin-like_dom"/>
</dbReference>
<dbReference type="InterPro" id="IPR001394">
    <property type="entry name" value="Peptidase_C19_UCH"/>
</dbReference>